<dbReference type="Gene3D" id="3.40.50.10140">
    <property type="entry name" value="Toll/interleukin-1 receptor homology (TIR) domain"/>
    <property type="match status" value="1"/>
</dbReference>
<organism evidence="3 4">
    <name type="scientific">Mucuna pruriens</name>
    <name type="common">Velvet bean</name>
    <name type="synonym">Dolichos pruriens</name>
    <dbReference type="NCBI Taxonomy" id="157652"/>
    <lineage>
        <taxon>Eukaryota</taxon>
        <taxon>Viridiplantae</taxon>
        <taxon>Streptophyta</taxon>
        <taxon>Embryophyta</taxon>
        <taxon>Tracheophyta</taxon>
        <taxon>Spermatophyta</taxon>
        <taxon>Magnoliopsida</taxon>
        <taxon>eudicotyledons</taxon>
        <taxon>Gunneridae</taxon>
        <taxon>Pentapetalae</taxon>
        <taxon>rosids</taxon>
        <taxon>fabids</taxon>
        <taxon>Fabales</taxon>
        <taxon>Fabaceae</taxon>
        <taxon>Papilionoideae</taxon>
        <taxon>50 kb inversion clade</taxon>
        <taxon>NPAAA clade</taxon>
        <taxon>indigoferoid/millettioid clade</taxon>
        <taxon>Phaseoleae</taxon>
        <taxon>Mucuna</taxon>
    </lineage>
</organism>
<dbReference type="PANTHER" id="PTHR32009:SF106">
    <property type="entry name" value="TIR DOMAIN-CONTAINING PROTEIN"/>
    <property type="match status" value="1"/>
</dbReference>
<keyword evidence="4" id="KW-1185">Reference proteome</keyword>
<dbReference type="PANTHER" id="PTHR32009">
    <property type="entry name" value="TMV RESISTANCE PROTEIN N-LIKE"/>
    <property type="match status" value="1"/>
</dbReference>
<dbReference type="SMART" id="SM00255">
    <property type="entry name" value="TIR"/>
    <property type="match status" value="1"/>
</dbReference>
<dbReference type="Proteomes" id="UP000257109">
    <property type="component" value="Unassembled WGS sequence"/>
</dbReference>
<dbReference type="InterPro" id="IPR000157">
    <property type="entry name" value="TIR_dom"/>
</dbReference>
<proteinExistence type="predicted"/>
<evidence type="ECO:0000259" key="2">
    <source>
        <dbReference type="PROSITE" id="PS50104"/>
    </source>
</evidence>
<dbReference type="SUPFAM" id="SSF52200">
    <property type="entry name" value="Toll/Interleukin receptor TIR domain"/>
    <property type="match status" value="1"/>
</dbReference>
<protein>
    <submittedName>
        <fullName evidence="3">TMV resistance protein N</fullName>
    </submittedName>
</protein>
<evidence type="ECO:0000313" key="4">
    <source>
        <dbReference type="Proteomes" id="UP000257109"/>
    </source>
</evidence>
<feature type="domain" description="TIR" evidence="2">
    <location>
        <begin position="1"/>
        <end position="101"/>
    </location>
</feature>
<accession>A0A371E0I7</accession>
<dbReference type="EMBL" id="QJKJ01017634">
    <property type="protein sequence ID" value="RDX58304.1"/>
    <property type="molecule type" value="Genomic_DNA"/>
</dbReference>
<comment type="caution">
    <text evidence="3">The sequence shown here is derived from an EMBL/GenBank/DDBJ whole genome shotgun (WGS) entry which is preliminary data.</text>
</comment>
<sequence>MDDGELQFGDEIGPKLLKAIEESRISIVVFSENYAASSWCLDELVRIHECMKSKKQLVYPIFYKVDPSDVRYQNGSYGQAMTKHESRRDESKFIDDLVSKIFIKVSPKDLSRDEHIVGREYLVKELKSHLDLES</sequence>
<evidence type="ECO:0000256" key="1">
    <source>
        <dbReference type="ARBA" id="ARBA00023027"/>
    </source>
</evidence>
<keyword evidence="1" id="KW-0520">NAD</keyword>
<feature type="non-terminal residue" evidence="3">
    <location>
        <position position="134"/>
    </location>
</feature>
<name>A0A371E0I7_MUCPR</name>
<feature type="non-terminal residue" evidence="3">
    <location>
        <position position="1"/>
    </location>
</feature>
<reference evidence="3" key="1">
    <citation type="submission" date="2018-05" db="EMBL/GenBank/DDBJ databases">
        <title>Draft genome of Mucuna pruriens seed.</title>
        <authorList>
            <person name="Nnadi N.E."/>
            <person name="Vos R."/>
            <person name="Hasami M.H."/>
            <person name="Devisetty U.K."/>
            <person name="Aguiy J.C."/>
        </authorList>
    </citation>
    <scope>NUCLEOTIDE SEQUENCE [LARGE SCALE GENOMIC DNA]</scope>
    <source>
        <strain evidence="3">JCA_2017</strain>
    </source>
</reference>
<dbReference type="OrthoDB" id="6160824at2759"/>
<dbReference type="PROSITE" id="PS50104">
    <property type="entry name" value="TIR"/>
    <property type="match status" value="1"/>
</dbReference>
<dbReference type="Pfam" id="PF01582">
    <property type="entry name" value="TIR"/>
    <property type="match status" value="1"/>
</dbReference>
<dbReference type="GO" id="GO:0007165">
    <property type="term" value="P:signal transduction"/>
    <property type="evidence" value="ECO:0007669"/>
    <property type="project" value="InterPro"/>
</dbReference>
<dbReference type="AlphaFoldDB" id="A0A371E0I7"/>
<evidence type="ECO:0000313" key="3">
    <source>
        <dbReference type="EMBL" id="RDX58304.1"/>
    </source>
</evidence>
<dbReference type="InterPro" id="IPR035897">
    <property type="entry name" value="Toll_tir_struct_dom_sf"/>
</dbReference>
<gene>
    <name evidence="3" type="primary">N</name>
    <name evidence="3" type="ORF">CR513_62391</name>
</gene>